<dbReference type="OrthoDB" id="1654420at2759"/>
<dbReference type="RefSeq" id="XP_002116276.1">
    <property type="nucleotide sequence ID" value="XM_002116240.1"/>
</dbReference>
<feature type="domain" description="Cation/H+ exchanger transmembrane" evidence="12">
    <location>
        <begin position="291"/>
        <end position="665"/>
    </location>
</feature>
<dbReference type="PANTHER" id="PTHR16254">
    <property type="entry name" value="POTASSIUM/PROTON ANTIPORTER-RELATED"/>
    <property type="match status" value="1"/>
</dbReference>
<dbReference type="GO" id="GO:0016020">
    <property type="term" value="C:membrane"/>
    <property type="evidence" value="ECO:0007669"/>
    <property type="project" value="UniProtKB-SubCell"/>
</dbReference>
<dbReference type="eggNOG" id="KOG1650">
    <property type="taxonomic scope" value="Eukaryota"/>
</dbReference>
<dbReference type="InterPro" id="IPR038770">
    <property type="entry name" value="Na+/solute_symporter_sf"/>
</dbReference>
<feature type="transmembrane region" description="Helical" evidence="10">
    <location>
        <begin position="472"/>
        <end position="491"/>
    </location>
</feature>
<dbReference type="KEGG" id="tad:TRIADDRAFT_30483"/>
<dbReference type="OMA" id="IKAHASK"/>
<evidence type="ECO:0000256" key="5">
    <source>
        <dbReference type="ARBA" id="ARBA00022729"/>
    </source>
</evidence>
<keyword evidence="2" id="KW-0813">Transport</keyword>
<evidence type="ECO:0000256" key="4">
    <source>
        <dbReference type="ARBA" id="ARBA00022692"/>
    </source>
</evidence>
<evidence type="ECO:0000256" key="3">
    <source>
        <dbReference type="ARBA" id="ARBA00022449"/>
    </source>
</evidence>
<feature type="transmembrane region" description="Helical" evidence="10">
    <location>
        <begin position="585"/>
        <end position="608"/>
    </location>
</feature>
<dbReference type="InterPro" id="IPR045158">
    <property type="entry name" value="KEA4/5/6-like"/>
</dbReference>
<feature type="signal peptide" evidence="11">
    <location>
        <begin position="1"/>
        <end position="15"/>
    </location>
</feature>
<evidence type="ECO:0000256" key="11">
    <source>
        <dbReference type="SAM" id="SignalP"/>
    </source>
</evidence>
<feature type="transmembrane region" description="Helical" evidence="10">
    <location>
        <begin position="615"/>
        <end position="635"/>
    </location>
</feature>
<accession>B3S7L0</accession>
<protein>
    <recommendedName>
        <fullName evidence="12">Cation/H+ exchanger transmembrane domain-containing protein</fullName>
    </recommendedName>
</protein>
<gene>
    <name evidence="13" type="ORF">TRIADDRAFT_30483</name>
</gene>
<dbReference type="InParanoid" id="B3S7L0"/>
<dbReference type="GeneID" id="6757396"/>
<organism evidence="13 14">
    <name type="scientific">Trichoplax adhaerens</name>
    <name type="common">Trichoplax reptans</name>
    <dbReference type="NCBI Taxonomy" id="10228"/>
    <lineage>
        <taxon>Eukaryota</taxon>
        <taxon>Metazoa</taxon>
        <taxon>Placozoa</taxon>
        <taxon>Uniplacotomia</taxon>
        <taxon>Trichoplacea</taxon>
        <taxon>Trichoplacidae</taxon>
        <taxon>Trichoplax</taxon>
    </lineage>
</organism>
<name>B3S7L0_TRIAD</name>
<dbReference type="Gene3D" id="1.20.1530.20">
    <property type="match status" value="1"/>
</dbReference>
<feature type="transmembrane region" description="Helical" evidence="10">
    <location>
        <begin position="503"/>
        <end position="521"/>
    </location>
</feature>
<dbReference type="PANTHER" id="PTHR16254:SF14">
    <property type="entry name" value="TRANSMEMBRANE AND COILED-COIL DOMAIN-CONTAINING PROTEIN 3"/>
    <property type="match status" value="1"/>
</dbReference>
<evidence type="ECO:0000256" key="8">
    <source>
        <dbReference type="ARBA" id="ARBA00023136"/>
    </source>
</evidence>
<evidence type="ECO:0000256" key="9">
    <source>
        <dbReference type="SAM" id="MobiDB-lite"/>
    </source>
</evidence>
<dbReference type="Proteomes" id="UP000009022">
    <property type="component" value="Unassembled WGS sequence"/>
</dbReference>
<feature type="transmembrane region" description="Helical" evidence="10">
    <location>
        <begin position="287"/>
        <end position="319"/>
    </location>
</feature>
<dbReference type="EMBL" id="DS985254">
    <property type="protein sequence ID" value="EDV21309.1"/>
    <property type="molecule type" value="Genomic_DNA"/>
</dbReference>
<evidence type="ECO:0000259" key="12">
    <source>
        <dbReference type="Pfam" id="PF00999"/>
    </source>
</evidence>
<dbReference type="AlphaFoldDB" id="B3S7L0"/>
<evidence type="ECO:0000313" key="14">
    <source>
        <dbReference type="Proteomes" id="UP000009022"/>
    </source>
</evidence>
<proteinExistence type="predicted"/>
<keyword evidence="6 10" id="KW-1133">Transmembrane helix</keyword>
<feature type="transmembrane region" description="Helical" evidence="10">
    <location>
        <begin position="331"/>
        <end position="352"/>
    </location>
</feature>
<sequence length="688" mass="76580">MAFLFLALYSQLGISFNQPSNKNKPNAHKSNRNNQSISKANDTRYFKRWNARTCVAVESLLQTNRKVINQLGEAIHKVEDNQGLGEKEKRVRANTFRIFVRELRESEQTFYSSLNSLRRSLRGGYQSIEGFKLASKRRLESLRKAALREEQEYNAILQAERYMDAVEKVEKYENQTDPTDSDDSGAMGKIMDDVVQGLIVAADRLEAELHEDIFEQTKKLKGARIQAVIKVDADALDNSKHQKGSQEDGAEDRGLSILIDSKSNQYVLSKPKDATIPHEDHHLIQDIVFIILMAFLCGWFCSLLTLPAMFGFILCGMILGPSGENALKNLVQIETLGEFGVLYILFVVGMEFSPDRVKRIWKTAVFGTAAELLGLVSGGLILGAIFGIKPNQTFFVAASLSISSTPLIVKFFQNTPPSGRCPEKDYESHLLGVLVMQDVMLGLLIAILPALAGKTATADGGAMGTVMVCLKLIGSLVGLVLLCFILSRYVVGHFFRLIQNLNSNEMLCIAALALAYSMLLITDALNVSMELGCFMAGVMISAQGHHMAEKITELIEPLRDFFACIFFTCMGLHLFPTFIMYEWTILLTVTFAVVFSKFLIGVTVMTCLLPRTYNIHWIVGAGLAQISEFAFVLGCRGQEMGLISREMYLIMLTITMLSFLIAPFIWRVAIWKFGQDVILKPTSTVPAV</sequence>
<evidence type="ECO:0000256" key="6">
    <source>
        <dbReference type="ARBA" id="ARBA00022989"/>
    </source>
</evidence>
<evidence type="ECO:0000256" key="7">
    <source>
        <dbReference type="ARBA" id="ARBA00023065"/>
    </source>
</evidence>
<dbReference type="CTD" id="6757396"/>
<feature type="transmembrane region" description="Helical" evidence="10">
    <location>
        <begin position="647"/>
        <end position="666"/>
    </location>
</feature>
<evidence type="ECO:0000256" key="1">
    <source>
        <dbReference type="ARBA" id="ARBA00004141"/>
    </source>
</evidence>
<feature type="transmembrane region" description="Helical" evidence="10">
    <location>
        <begin position="364"/>
        <end position="388"/>
    </location>
</feature>
<reference evidence="13 14" key="1">
    <citation type="journal article" date="2008" name="Nature">
        <title>The Trichoplax genome and the nature of placozoans.</title>
        <authorList>
            <person name="Srivastava M."/>
            <person name="Begovic E."/>
            <person name="Chapman J."/>
            <person name="Putnam N.H."/>
            <person name="Hellsten U."/>
            <person name="Kawashima T."/>
            <person name="Kuo A."/>
            <person name="Mitros T."/>
            <person name="Salamov A."/>
            <person name="Carpenter M.L."/>
            <person name="Signorovitch A.Y."/>
            <person name="Moreno M.A."/>
            <person name="Kamm K."/>
            <person name="Grimwood J."/>
            <person name="Schmutz J."/>
            <person name="Shapiro H."/>
            <person name="Grigoriev I.V."/>
            <person name="Buss L.W."/>
            <person name="Schierwater B."/>
            <person name="Dellaporta S.L."/>
            <person name="Rokhsar D.S."/>
        </authorList>
    </citation>
    <scope>NUCLEOTIDE SEQUENCE [LARGE SCALE GENOMIC DNA]</scope>
    <source>
        <strain evidence="13 14">Grell-BS-1999</strain>
    </source>
</reference>
<feature type="transmembrane region" description="Helical" evidence="10">
    <location>
        <begin position="433"/>
        <end position="452"/>
    </location>
</feature>
<keyword evidence="4 10" id="KW-0812">Transmembrane</keyword>
<feature type="chain" id="PRO_5012090444" description="Cation/H+ exchanger transmembrane domain-containing protein" evidence="11">
    <location>
        <begin position="16"/>
        <end position="688"/>
    </location>
</feature>
<dbReference type="PhylomeDB" id="B3S7L0"/>
<keyword evidence="8 10" id="KW-0472">Membrane</keyword>
<dbReference type="STRING" id="10228.B3S7L0"/>
<evidence type="ECO:0000256" key="10">
    <source>
        <dbReference type="SAM" id="Phobius"/>
    </source>
</evidence>
<comment type="subcellular location">
    <subcellularLocation>
        <location evidence="1">Membrane</location>
        <topology evidence="1">Multi-pass membrane protein</topology>
    </subcellularLocation>
</comment>
<evidence type="ECO:0000313" key="13">
    <source>
        <dbReference type="EMBL" id="EDV21309.1"/>
    </source>
</evidence>
<dbReference type="HOGENOM" id="CLU_026093_0_0_1"/>
<dbReference type="GO" id="GO:0015386">
    <property type="term" value="F:potassium:proton antiporter activity"/>
    <property type="evidence" value="ECO:0007669"/>
    <property type="project" value="InterPro"/>
</dbReference>
<keyword evidence="3" id="KW-0050">Antiport</keyword>
<keyword evidence="7" id="KW-0406">Ion transport</keyword>
<feature type="region of interest" description="Disordered" evidence="9">
    <location>
        <begin position="18"/>
        <end position="37"/>
    </location>
</feature>
<dbReference type="Pfam" id="PF00999">
    <property type="entry name" value="Na_H_Exchanger"/>
    <property type="match status" value="1"/>
</dbReference>
<keyword evidence="5 11" id="KW-0732">Signal</keyword>
<dbReference type="InterPro" id="IPR006153">
    <property type="entry name" value="Cation/H_exchanger_TM"/>
</dbReference>
<evidence type="ECO:0000256" key="2">
    <source>
        <dbReference type="ARBA" id="ARBA00022448"/>
    </source>
</evidence>
<feature type="transmembrane region" description="Helical" evidence="10">
    <location>
        <begin position="560"/>
        <end position="579"/>
    </location>
</feature>
<keyword evidence="14" id="KW-1185">Reference proteome</keyword>